<evidence type="ECO:0000313" key="12">
    <source>
        <dbReference type="Proteomes" id="UP000811399"/>
    </source>
</evidence>
<evidence type="ECO:0000259" key="8">
    <source>
        <dbReference type="Pfam" id="PF01694"/>
    </source>
</evidence>
<evidence type="ECO:0000313" key="11">
    <source>
        <dbReference type="Proteomes" id="UP000237472"/>
    </source>
</evidence>
<comment type="subcellular location">
    <subcellularLocation>
        <location evidence="1">Membrane</location>
        <topology evidence="1">Multi-pass membrane protein</topology>
    </subcellularLocation>
</comment>
<dbReference type="EMBL" id="LDWY01000065">
    <property type="protein sequence ID" value="PHY90351.1"/>
    <property type="molecule type" value="Genomic_DNA"/>
</dbReference>
<evidence type="ECO:0000256" key="1">
    <source>
        <dbReference type="ARBA" id="ARBA00004141"/>
    </source>
</evidence>
<dbReference type="Pfam" id="PF01694">
    <property type="entry name" value="Rhomboid"/>
    <property type="match status" value="1"/>
</dbReference>
<reference evidence="9 12" key="4">
    <citation type="journal article" date="2021" name="Syst. Appl. Microbiol.">
        <title>nCampylobacter vulpis sp. nov. isolated from wild red foxes.</title>
        <authorList>
            <person name="Parisi A."/>
            <person name="Chiara M."/>
            <person name="Caffara M."/>
            <person name="Mion D."/>
            <person name="Miller W.G."/>
            <person name="Caruso M."/>
            <person name="Manzari C."/>
            <person name="Florio D."/>
            <person name="Capozzi L."/>
            <person name="D'Erchia A.M."/>
            <person name="Manzulli V."/>
            <person name="Zanoni R.G."/>
        </authorList>
    </citation>
    <scope>NUCLEOTIDE SEQUENCE [LARGE SCALE GENOMIC DNA]</scope>
    <source>
        <strain evidence="9 12">52/13</strain>
    </source>
</reference>
<dbReference type="InterPro" id="IPR022764">
    <property type="entry name" value="Peptidase_S54_rhomboid_dom"/>
</dbReference>
<feature type="domain" description="Peptidase S54 rhomboid" evidence="8">
    <location>
        <begin position="42"/>
        <end position="177"/>
    </location>
</feature>
<keyword evidence="12" id="KW-1185">Reference proteome</keyword>
<dbReference type="GO" id="GO:0006508">
    <property type="term" value="P:proteolysis"/>
    <property type="evidence" value="ECO:0007669"/>
    <property type="project" value="UniProtKB-KW"/>
</dbReference>
<dbReference type="InterPro" id="IPR035952">
    <property type="entry name" value="Rhomboid-like_sf"/>
</dbReference>
<dbReference type="Proteomes" id="UP000811399">
    <property type="component" value="Unassembled WGS sequence"/>
</dbReference>
<evidence type="ECO:0000256" key="6">
    <source>
        <dbReference type="ARBA" id="ARBA00023136"/>
    </source>
</evidence>
<proteinExistence type="inferred from homology"/>
<dbReference type="SUPFAM" id="SSF144091">
    <property type="entry name" value="Rhomboid-like"/>
    <property type="match status" value="1"/>
</dbReference>
<dbReference type="AlphaFoldDB" id="A0A2G4R1D1"/>
<evidence type="ECO:0000313" key="9">
    <source>
        <dbReference type="EMBL" id="MBS4240877.1"/>
    </source>
</evidence>
<evidence type="ECO:0000256" key="2">
    <source>
        <dbReference type="ARBA" id="ARBA00009045"/>
    </source>
</evidence>
<dbReference type="PANTHER" id="PTHR43731">
    <property type="entry name" value="RHOMBOID PROTEASE"/>
    <property type="match status" value="1"/>
</dbReference>
<keyword evidence="6 7" id="KW-0472">Membrane</keyword>
<keyword evidence="5 7" id="KW-1133">Transmembrane helix</keyword>
<dbReference type="Proteomes" id="UP000237472">
    <property type="component" value="Unassembled WGS sequence"/>
</dbReference>
<dbReference type="RefSeq" id="WP_099461737.1">
    <property type="nucleotide sequence ID" value="NZ_CP041617.1"/>
</dbReference>
<evidence type="ECO:0000256" key="7">
    <source>
        <dbReference type="SAM" id="Phobius"/>
    </source>
</evidence>
<feature type="transmembrane region" description="Helical" evidence="7">
    <location>
        <begin position="5"/>
        <end position="21"/>
    </location>
</feature>
<accession>A0A2G4R1D1</accession>
<organism evidence="10 11">
    <name type="scientific">Campylobacter vulpis</name>
    <dbReference type="NCBI Taxonomy" id="1655500"/>
    <lineage>
        <taxon>Bacteria</taxon>
        <taxon>Pseudomonadati</taxon>
        <taxon>Campylobacterota</taxon>
        <taxon>Epsilonproteobacteria</taxon>
        <taxon>Campylobacterales</taxon>
        <taxon>Campylobacteraceae</taxon>
        <taxon>Campylobacter</taxon>
    </lineage>
</organism>
<feature type="transmembrane region" description="Helical" evidence="7">
    <location>
        <begin position="137"/>
        <end position="152"/>
    </location>
</feature>
<gene>
    <name evidence="10" type="ORF">AA994_05490</name>
    <name evidence="9" type="ORF">CVU5213_03930</name>
</gene>
<evidence type="ECO:0000256" key="4">
    <source>
        <dbReference type="ARBA" id="ARBA00022801"/>
    </source>
</evidence>
<dbReference type="PANTHER" id="PTHR43731:SF14">
    <property type="entry name" value="PRESENILIN-ASSOCIATED RHOMBOID-LIKE PROTEIN, MITOCHONDRIAL"/>
    <property type="match status" value="1"/>
</dbReference>
<feature type="transmembrane region" description="Helical" evidence="7">
    <location>
        <begin position="41"/>
        <end position="69"/>
    </location>
</feature>
<sequence length="178" mass="20425">MVTWTLIIINILVFVLQTWLFDTNFFDLYFSLNLLFFEENFFWQLLSSMFLHGNFTHLALNMIVLFGFGRILESHMGSVSFALLYFVGGLITSLLSAFYLLFAFEFLGQKIFLVGASGAICVLMGFYAFLDKNSTKGLVVAILLMSFLPLFMGINVAWYGHIFGFMSGYILAFLRRKR</sequence>
<keyword evidence="3 7" id="KW-0812">Transmembrane</keyword>
<dbReference type="Gene3D" id="1.20.1540.10">
    <property type="entry name" value="Rhomboid-like"/>
    <property type="match status" value="1"/>
</dbReference>
<reference evidence="9" key="3">
    <citation type="submission" date="2019-07" db="EMBL/GenBank/DDBJ databases">
        <authorList>
            <person name="Miller W.G."/>
        </authorList>
    </citation>
    <scope>NUCLEOTIDE SEQUENCE</scope>
    <source>
        <strain evidence="9">52/13</strain>
    </source>
</reference>
<dbReference type="EMBL" id="VJYU01000008">
    <property type="protein sequence ID" value="MBS4240877.1"/>
    <property type="molecule type" value="Genomic_DNA"/>
</dbReference>
<evidence type="ECO:0000256" key="3">
    <source>
        <dbReference type="ARBA" id="ARBA00022692"/>
    </source>
</evidence>
<dbReference type="GeneID" id="77266807"/>
<dbReference type="InterPro" id="IPR050925">
    <property type="entry name" value="Rhomboid_protease_S54"/>
</dbReference>
<comment type="caution">
    <text evidence="10">The sequence shown here is derived from an EMBL/GenBank/DDBJ whole genome shotgun (WGS) entry which is preliminary data.</text>
</comment>
<dbReference type="GO" id="GO:0016020">
    <property type="term" value="C:membrane"/>
    <property type="evidence" value="ECO:0007669"/>
    <property type="project" value="UniProtKB-SubCell"/>
</dbReference>
<feature type="transmembrane region" description="Helical" evidence="7">
    <location>
        <begin position="110"/>
        <end position="130"/>
    </location>
</feature>
<dbReference type="OrthoDB" id="9813074at2"/>
<reference evidence="11" key="1">
    <citation type="submission" date="2015-06" db="EMBL/GenBank/DDBJ databases">
        <authorList>
            <person name="Parisi A."/>
            <person name="Chiara M."/>
            <person name="Florio D."/>
            <person name="Miccolupo A."/>
            <person name="Manzari C."/>
            <person name="Mion D."/>
            <person name="Caruso M."/>
            <person name="D'erchia A.M."/>
            <person name="Zanoni R."/>
        </authorList>
    </citation>
    <scope>NUCLEOTIDE SEQUENCE [LARGE SCALE GENOMIC DNA]</scope>
    <source>
        <strain evidence="11">73/13</strain>
    </source>
</reference>
<dbReference type="GO" id="GO:0004252">
    <property type="term" value="F:serine-type endopeptidase activity"/>
    <property type="evidence" value="ECO:0007669"/>
    <property type="project" value="InterPro"/>
</dbReference>
<protein>
    <submittedName>
        <fullName evidence="10">Membrane protein</fullName>
    </submittedName>
    <submittedName>
        <fullName evidence="9">Rhomboid family intramembrane serine protease</fullName>
    </submittedName>
</protein>
<dbReference type="SMART" id="SM01160">
    <property type="entry name" value="DUF1751"/>
    <property type="match status" value="1"/>
</dbReference>
<feature type="transmembrane region" description="Helical" evidence="7">
    <location>
        <begin position="81"/>
        <end position="104"/>
    </location>
</feature>
<evidence type="ECO:0000313" key="10">
    <source>
        <dbReference type="EMBL" id="PHY90351.1"/>
    </source>
</evidence>
<keyword evidence="9" id="KW-0645">Protease</keyword>
<reference evidence="10" key="2">
    <citation type="submission" date="2015-06" db="EMBL/GenBank/DDBJ databases">
        <authorList>
            <person name="Hoefler B.C."/>
            <person name="Straight P.D."/>
        </authorList>
    </citation>
    <scope>NUCLEOTIDE SEQUENCE [LARGE SCALE GENOMIC DNA]</scope>
    <source>
        <strain evidence="10">73/13</strain>
    </source>
</reference>
<keyword evidence="4" id="KW-0378">Hydrolase</keyword>
<evidence type="ECO:0000256" key="5">
    <source>
        <dbReference type="ARBA" id="ARBA00022989"/>
    </source>
</evidence>
<comment type="similarity">
    <text evidence="2">Belongs to the peptidase S54 family.</text>
</comment>
<name>A0A2G4R1D1_9BACT</name>